<gene>
    <name evidence="1" type="ORF">FP026_27135</name>
</gene>
<dbReference type="OrthoDB" id="7404855at2"/>
<dbReference type="AlphaFoldDB" id="A0A5B0VRC8"/>
<sequence>MSRMKIIFRCDPNLHDYLPKPAAARSCLPDWLRQMPNTSFSEFHGRDIRTVKQCPPFVDAMTHGFMILLPCDVTVKAGKFSWDWDVPIPAAKNHPRAPMSFHVPEQILGSALAKEGTSQLVAIKFNSFWTIELEEKWSLFATHPANREDLPFRTVTGMVDCDKFHDAGINFPAIWTRSDFEGVLSKGLPVAHCFPVRREDLELVCESFDGEQIAGYDRTVGQILVEPGIYRKKFRDKRSRSPGEKRAQARLVEE</sequence>
<protein>
    <submittedName>
        <fullName evidence="1">Uncharacterized protein</fullName>
    </submittedName>
</protein>
<evidence type="ECO:0000313" key="1">
    <source>
        <dbReference type="EMBL" id="KAA1176868.1"/>
    </source>
</evidence>
<comment type="caution">
    <text evidence="1">The sequence shown here is derived from an EMBL/GenBank/DDBJ whole genome shotgun (WGS) entry which is preliminary data.</text>
</comment>
<dbReference type="EMBL" id="VNIP01000015">
    <property type="protein sequence ID" value="KAA1176868.1"/>
    <property type="molecule type" value="Genomic_DNA"/>
</dbReference>
<accession>A0A5B0VRC8</accession>
<dbReference type="Proteomes" id="UP000323608">
    <property type="component" value="Unassembled WGS sequence"/>
</dbReference>
<evidence type="ECO:0000313" key="2">
    <source>
        <dbReference type="Proteomes" id="UP000323608"/>
    </source>
</evidence>
<name>A0A5B0VRC8_RHITR</name>
<reference evidence="1 2" key="1">
    <citation type="submission" date="2019-07" db="EMBL/GenBank/DDBJ databases">
        <title>The Draft Genome Sequence of Rhizobium tropici SARCC-755 Associated with Superior Nodulation on Pigeonpea (Cajanus cajan (L.) Millsp.).</title>
        <authorList>
            <person name="Bopape F.L."/>
            <person name="Hassen A.I."/>
            <person name="Swanevelder Z.H."/>
            <person name="Gwata E.T."/>
        </authorList>
    </citation>
    <scope>NUCLEOTIDE SEQUENCE [LARGE SCALE GENOMIC DNA]</scope>
    <source>
        <strain evidence="1 2">SARCC-755</strain>
    </source>
</reference>
<organism evidence="1 2">
    <name type="scientific">Rhizobium tropici</name>
    <dbReference type="NCBI Taxonomy" id="398"/>
    <lineage>
        <taxon>Bacteria</taxon>
        <taxon>Pseudomonadati</taxon>
        <taxon>Pseudomonadota</taxon>
        <taxon>Alphaproteobacteria</taxon>
        <taxon>Hyphomicrobiales</taxon>
        <taxon>Rhizobiaceae</taxon>
        <taxon>Rhizobium/Agrobacterium group</taxon>
        <taxon>Rhizobium</taxon>
    </lineage>
</organism>
<proteinExistence type="predicted"/>